<dbReference type="InterPro" id="IPR008699">
    <property type="entry name" value="NDUFB8"/>
</dbReference>
<dbReference type="PANTHER" id="PTHR12840:SF1">
    <property type="entry name" value="NADH DEHYDROGENASE [UBIQUINONE] 1 BETA SUBCOMPLEX SUBUNIT 8, MITOCHONDRIAL"/>
    <property type="match status" value="1"/>
</dbReference>
<dbReference type="RefSeq" id="XP_026685767.1">
    <property type="nucleotide sequence ID" value="XM_026829966.1"/>
</dbReference>
<dbReference type="GeneID" id="103518075"/>
<dbReference type="RefSeq" id="XP_026685768.1">
    <property type="nucleotide sequence ID" value="XM_026829967.1"/>
</dbReference>
<keyword evidence="1" id="KW-0472">Membrane</keyword>
<dbReference type="Proteomes" id="UP000079169">
    <property type="component" value="Unplaced"/>
</dbReference>
<gene>
    <name evidence="3 4 5" type="primary">LOC103518075</name>
</gene>
<dbReference type="STRING" id="121845.A0A1S3DGS1"/>
<keyword evidence="1" id="KW-1133">Transmembrane helix</keyword>
<dbReference type="GO" id="GO:0005739">
    <property type="term" value="C:mitochondrion"/>
    <property type="evidence" value="ECO:0007669"/>
    <property type="project" value="InterPro"/>
</dbReference>
<reference evidence="3 4" key="1">
    <citation type="submission" date="2025-04" db="UniProtKB">
        <authorList>
            <consortium name="RefSeq"/>
        </authorList>
    </citation>
    <scope>IDENTIFICATION</scope>
</reference>
<evidence type="ECO:0000313" key="4">
    <source>
        <dbReference type="RefSeq" id="XP_026685767.1"/>
    </source>
</evidence>
<keyword evidence="2" id="KW-1185">Reference proteome</keyword>
<sequence>MNKLRVLSQVKSLGKVVSLQQNSVRTAFVYTPDWLPGERPKTEEERRKAAKKYNLLPEEYEVQPDDGFATGDYPHLPHTHYDSRDPFYPWDYPMFRTNYGEPLPNDFAISHYGMGFNEQPVNQRISVWEQLAYMVGILGTISLVLKYFCWEKRYYYPKFDSPKYQKGVVHYGYHQK</sequence>
<dbReference type="KEGG" id="dci:103518075"/>
<dbReference type="RefSeq" id="XP_008481352.1">
    <property type="nucleotide sequence ID" value="XM_008483130.3"/>
</dbReference>
<organism evidence="2 3">
    <name type="scientific">Diaphorina citri</name>
    <name type="common">Asian citrus psyllid</name>
    <dbReference type="NCBI Taxonomy" id="121845"/>
    <lineage>
        <taxon>Eukaryota</taxon>
        <taxon>Metazoa</taxon>
        <taxon>Ecdysozoa</taxon>
        <taxon>Arthropoda</taxon>
        <taxon>Hexapoda</taxon>
        <taxon>Insecta</taxon>
        <taxon>Pterygota</taxon>
        <taxon>Neoptera</taxon>
        <taxon>Paraneoptera</taxon>
        <taxon>Hemiptera</taxon>
        <taxon>Sternorrhyncha</taxon>
        <taxon>Psylloidea</taxon>
        <taxon>Psyllidae</taxon>
        <taxon>Diaphorininae</taxon>
        <taxon>Diaphorina</taxon>
    </lineage>
</organism>
<evidence type="ECO:0000313" key="5">
    <source>
        <dbReference type="RefSeq" id="XP_026685768.1"/>
    </source>
</evidence>
<accession>A0A1S3DGS1</accession>
<evidence type="ECO:0000256" key="1">
    <source>
        <dbReference type="SAM" id="Phobius"/>
    </source>
</evidence>
<dbReference type="AlphaFoldDB" id="A0A1S3DGS1"/>
<name>A0A1S3DGS1_DIACI</name>
<dbReference type="Pfam" id="PF05821">
    <property type="entry name" value="NDUF_B8"/>
    <property type="match status" value="1"/>
</dbReference>
<feature type="transmembrane region" description="Helical" evidence="1">
    <location>
        <begin position="131"/>
        <end position="149"/>
    </location>
</feature>
<keyword evidence="1" id="KW-0812">Transmembrane</keyword>
<dbReference type="PANTHER" id="PTHR12840">
    <property type="entry name" value="NADH-UBIQUINONE OXIDOREDUCTASE ASHI SUBUNIT"/>
    <property type="match status" value="1"/>
</dbReference>
<dbReference type="PaxDb" id="121845-A0A1S3DGS1"/>
<proteinExistence type="predicted"/>
<evidence type="ECO:0000313" key="3">
    <source>
        <dbReference type="RefSeq" id="XP_008481352.1"/>
    </source>
</evidence>
<protein>
    <submittedName>
        <fullName evidence="3 4">NADH dehydrogenase [ubiquinone] 1 beta subcomplex subunit 8, mitochondrial-like</fullName>
    </submittedName>
</protein>
<evidence type="ECO:0000313" key="2">
    <source>
        <dbReference type="Proteomes" id="UP000079169"/>
    </source>
</evidence>